<dbReference type="Proteomes" id="UP001046870">
    <property type="component" value="Chromosome 2"/>
</dbReference>
<proteinExistence type="predicted"/>
<organism evidence="2 3">
    <name type="scientific">Megalops atlanticus</name>
    <name type="common">Tarpon</name>
    <name type="synonym">Clupea gigantea</name>
    <dbReference type="NCBI Taxonomy" id="7932"/>
    <lineage>
        <taxon>Eukaryota</taxon>
        <taxon>Metazoa</taxon>
        <taxon>Chordata</taxon>
        <taxon>Craniata</taxon>
        <taxon>Vertebrata</taxon>
        <taxon>Euteleostomi</taxon>
        <taxon>Actinopterygii</taxon>
        <taxon>Neopterygii</taxon>
        <taxon>Teleostei</taxon>
        <taxon>Elopiformes</taxon>
        <taxon>Megalopidae</taxon>
        <taxon>Megalops</taxon>
    </lineage>
</organism>
<keyword evidence="3" id="KW-1185">Reference proteome</keyword>
<gene>
    <name evidence="2" type="ORF">MATL_G00022040</name>
</gene>
<feature type="region of interest" description="Disordered" evidence="1">
    <location>
        <begin position="1"/>
        <end position="29"/>
    </location>
</feature>
<comment type="caution">
    <text evidence="2">The sequence shown here is derived from an EMBL/GenBank/DDBJ whole genome shotgun (WGS) entry which is preliminary data.</text>
</comment>
<reference evidence="2" key="1">
    <citation type="submission" date="2021-01" db="EMBL/GenBank/DDBJ databases">
        <authorList>
            <person name="Zahm M."/>
            <person name="Roques C."/>
            <person name="Cabau C."/>
            <person name="Klopp C."/>
            <person name="Donnadieu C."/>
            <person name="Jouanno E."/>
            <person name="Lampietro C."/>
            <person name="Louis A."/>
            <person name="Herpin A."/>
            <person name="Echchiki A."/>
            <person name="Berthelot C."/>
            <person name="Parey E."/>
            <person name="Roest-Crollius H."/>
            <person name="Braasch I."/>
            <person name="Postlethwait J."/>
            <person name="Bobe J."/>
            <person name="Montfort J."/>
            <person name="Bouchez O."/>
            <person name="Begum T."/>
            <person name="Mejri S."/>
            <person name="Adams A."/>
            <person name="Chen W.-J."/>
            <person name="Guiguen Y."/>
        </authorList>
    </citation>
    <scope>NUCLEOTIDE SEQUENCE</scope>
    <source>
        <strain evidence="2">YG-15Mar2019-1</strain>
        <tissue evidence="2">Brain</tissue>
    </source>
</reference>
<protein>
    <submittedName>
        <fullName evidence="2">Uncharacterized protein</fullName>
    </submittedName>
</protein>
<feature type="compositionally biased region" description="Basic and acidic residues" evidence="1">
    <location>
        <begin position="18"/>
        <end position="29"/>
    </location>
</feature>
<evidence type="ECO:0000313" key="2">
    <source>
        <dbReference type="EMBL" id="KAG7487331.1"/>
    </source>
</evidence>
<name>A0A9D3QBB0_MEGAT</name>
<evidence type="ECO:0000313" key="3">
    <source>
        <dbReference type="Proteomes" id="UP001046870"/>
    </source>
</evidence>
<accession>A0A9D3QBB0</accession>
<dbReference type="AlphaFoldDB" id="A0A9D3QBB0"/>
<evidence type="ECO:0000256" key="1">
    <source>
        <dbReference type="SAM" id="MobiDB-lite"/>
    </source>
</evidence>
<dbReference type="EMBL" id="JAFDVH010000002">
    <property type="protein sequence ID" value="KAG7487331.1"/>
    <property type="molecule type" value="Genomic_DNA"/>
</dbReference>
<sequence>MQPQPSPRRRPMQGVRRFRPEEERSLRGCRGDSRLTSIRHAPVAAPCRDLRWQRRLFHAPLWTACVIAENGFFGESLLN</sequence>